<dbReference type="AlphaFoldDB" id="A0A0J8DXH3"/>
<evidence type="ECO:0000313" key="2">
    <source>
        <dbReference type="Proteomes" id="UP000035740"/>
    </source>
</evidence>
<accession>A0A0J8DXH3</accession>
<evidence type="ECO:0000313" key="1">
    <source>
        <dbReference type="EMBL" id="KMS95545.1"/>
    </source>
</evidence>
<protein>
    <submittedName>
        <fullName evidence="1">Uncharacterized protein</fullName>
    </submittedName>
</protein>
<dbReference type="Gramene" id="KMS95545">
    <property type="protein sequence ID" value="KMS95545"/>
    <property type="gene ID" value="BVRB_007290"/>
</dbReference>
<proteinExistence type="predicted"/>
<dbReference type="Proteomes" id="UP000035740">
    <property type="component" value="Unassembled WGS sequence"/>
</dbReference>
<organism evidence="1 2">
    <name type="scientific">Beta vulgaris subsp. vulgaris</name>
    <name type="common">Beet</name>
    <dbReference type="NCBI Taxonomy" id="3555"/>
    <lineage>
        <taxon>Eukaryota</taxon>
        <taxon>Viridiplantae</taxon>
        <taxon>Streptophyta</taxon>
        <taxon>Embryophyta</taxon>
        <taxon>Tracheophyta</taxon>
        <taxon>Spermatophyta</taxon>
        <taxon>Magnoliopsida</taxon>
        <taxon>eudicotyledons</taxon>
        <taxon>Gunneridae</taxon>
        <taxon>Pentapetalae</taxon>
        <taxon>Caryophyllales</taxon>
        <taxon>Chenopodiaceae</taxon>
        <taxon>Betoideae</taxon>
        <taxon>Beta</taxon>
    </lineage>
</organism>
<keyword evidence="2" id="KW-1185">Reference proteome</keyword>
<sequence length="175" mass="19756">MNRALARNDNPIKRNIQVPLECYFCGREDEMEGHLICEFAARVRSCSLLGIKVEAAGRVHITSWISNYFNFFWKDGPDGLLNNVMEEEDYRCSKSINGNEPGSQGLEISKRNDMQVQLMQEDNCRLIVDGARKKKRKGIPHTGIRWIVFKGGQQTLQGNDLGNSSGGVCRMRACS</sequence>
<dbReference type="EMBL" id="KQ090455">
    <property type="protein sequence ID" value="KMS95545.1"/>
    <property type="molecule type" value="Genomic_DNA"/>
</dbReference>
<gene>
    <name evidence="1" type="ORF">BVRB_007290</name>
</gene>
<reference evidence="1 2" key="1">
    <citation type="journal article" date="2014" name="Nature">
        <title>The genome of the recently domesticated crop plant sugar beet (Beta vulgaris).</title>
        <authorList>
            <person name="Dohm J.C."/>
            <person name="Minoche A.E."/>
            <person name="Holtgrawe D."/>
            <person name="Capella-Gutierrez S."/>
            <person name="Zakrzewski F."/>
            <person name="Tafer H."/>
            <person name="Rupp O."/>
            <person name="Sorensen T.R."/>
            <person name="Stracke R."/>
            <person name="Reinhardt R."/>
            <person name="Goesmann A."/>
            <person name="Kraft T."/>
            <person name="Schulz B."/>
            <person name="Stadler P.F."/>
            <person name="Schmidt T."/>
            <person name="Gabaldon T."/>
            <person name="Lehrach H."/>
            <person name="Weisshaar B."/>
            <person name="Himmelbauer H."/>
        </authorList>
    </citation>
    <scope>NUCLEOTIDE SEQUENCE [LARGE SCALE GENOMIC DNA]</scope>
    <source>
        <tissue evidence="1">Taproot</tissue>
    </source>
</reference>
<name>A0A0J8DXH3_BETVV</name>